<sequence>MTKWLVKEVVELTALVEAKTRKEAKAIYETKRADDSYTKSFTARKWYPRK</sequence>
<proteinExistence type="predicted"/>
<reference evidence="1" key="1">
    <citation type="journal article" date="2015" name="Nature">
        <title>Complex archaea that bridge the gap between prokaryotes and eukaryotes.</title>
        <authorList>
            <person name="Spang A."/>
            <person name="Saw J.H."/>
            <person name="Jorgensen S.L."/>
            <person name="Zaremba-Niedzwiedzka K."/>
            <person name="Martijn J."/>
            <person name="Lind A.E."/>
            <person name="van Eijk R."/>
            <person name="Schleper C."/>
            <person name="Guy L."/>
            <person name="Ettema T.J."/>
        </authorList>
    </citation>
    <scope>NUCLEOTIDE SEQUENCE</scope>
</reference>
<gene>
    <name evidence="1" type="ORF">LCGC14_2986690</name>
</gene>
<accession>A0A0F8ZW64</accession>
<dbReference type="EMBL" id="LAZR01061135">
    <property type="protein sequence ID" value="KKK64191.1"/>
    <property type="molecule type" value="Genomic_DNA"/>
</dbReference>
<evidence type="ECO:0000313" key="1">
    <source>
        <dbReference type="EMBL" id="KKK64191.1"/>
    </source>
</evidence>
<dbReference type="AlphaFoldDB" id="A0A0F8ZW64"/>
<name>A0A0F8ZW64_9ZZZZ</name>
<organism evidence="1">
    <name type="scientific">marine sediment metagenome</name>
    <dbReference type="NCBI Taxonomy" id="412755"/>
    <lineage>
        <taxon>unclassified sequences</taxon>
        <taxon>metagenomes</taxon>
        <taxon>ecological metagenomes</taxon>
    </lineage>
</organism>
<protein>
    <submittedName>
        <fullName evidence="1">Uncharacterized protein</fullName>
    </submittedName>
</protein>
<comment type="caution">
    <text evidence="1">The sequence shown here is derived from an EMBL/GenBank/DDBJ whole genome shotgun (WGS) entry which is preliminary data.</text>
</comment>